<protein>
    <submittedName>
        <fullName evidence="6">Cytokine-dependent hematopoietic cell linker</fullName>
    </submittedName>
</protein>
<dbReference type="GeneID" id="101999560"/>
<organism evidence="5 6">
    <name type="scientific">Microtus ochrogaster</name>
    <name type="common">Prairie vole</name>
    <dbReference type="NCBI Taxonomy" id="79684"/>
    <lineage>
        <taxon>Eukaryota</taxon>
        <taxon>Metazoa</taxon>
        <taxon>Chordata</taxon>
        <taxon>Craniata</taxon>
        <taxon>Vertebrata</taxon>
        <taxon>Euteleostomi</taxon>
        <taxon>Mammalia</taxon>
        <taxon>Eutheria</taxon>
        <taxon>Euarchontoglires</taxon>
        <taxon>Glires</taxon>
        <taxon>Rodentia</taxon>
        <taxon>Myomorpha</taxon>
        <taxon>Muroidea</taxon>
        <taxon>Cricetidae</taxon>
        <taxon>Arvicolinae</taxon>
        <taxon>Microtus</taxon>
    </lineage>
</organism>
<feature type="region of interest" description="Disordered" evidence="3">
    <location>
        <begin position="213"/>
        <end position="272"/>
    </location>
</feature>
<dbReference type="InterPro" id="IPR036860">
    <property type="entry name" value="SH2_dom_sf"/>
</dbReference>
<gene>
    <name evidence="6" type="primary">Clnk</name>
</gene>
<reference evidence="6" key="1">
    <citation type="submission" date="2025-08" db="UniProtKB">
        <authorList>
            <consortium name="RefSeq"/>
        </authorList>
    </citation>
    <scope>IDENTIFICATION</scope>
</reference>
<keyword evidence="1 2" id="KW-0727">SH2 domain</keyword>
<dbReference type="Gene3D" id="3.30.505.10">
    <property type="entry name" value="SH2 domain"/>
    <property type="match status" value="1"/>
</dbReference>
<proteinExistence type="predicted"/>
<feature type="region of interest" description="Disordered" evidence="3">
    <location>
        <begin position="159"/>
        <end position="198"/>
    </location>
</feature>
<dbReference type="InterPro" id="IPR051751">
    <property type="entry name" value="Immunoreceptor_sig_adapters"/>
</dbReference>
<dbReference type="InterPro" id="IPR000980">
    <property type="entry name" value="SH2"/>
</dbReference>
<sequence length="453" mass="51489">MEFKEKAYLTEKARGNKRTTKEGFSDLSFQNLSLLKNRSWLRLSGTKGRCRAVLEPLPDHRRNLAAILDEGKCHSDDDDDDYEDPGVQLPKAWPSMKILPARPIQESEYADTRYFKDMMEAPLLLPPKVPAPTGKPSWNAGMRRQEEVFFRDKPISKDVRSQRFKGLKRTEENKTPVPPPRPTITLPKKYQPLPPAPPEISVHFSPRHGFPEVQRGLRQISPKDVCEVPGTEEGSYHQEKPGPSHPSQNQTTGKSLPAIASSSYMPGKHSVHVRGKTDTMQRCLPQRCQTAVRHGPHDQVLPYENTNTGKPVPTKPDEKDVQKNEWYIGEYSRQAVEEALMKEKKDGTFLVRDCSTKSKAEPYVLVVFYGNKVYNVKIRFLESSQQFALGTGLRGNEMFDSVEDIIEYYKHFPIKLIDGKDKAGVHREQCYLTQPLPLGRLPLTPHSSQAPHD</sequence>
<feature type="domain" description="SH2" evidence="4">
    <location>
        <begin position="326"/>
        <end position="436"/>
    </location>
</feature>
<evidence type="ECO:0000256" key="3">
    <source>
        <dbReference type="SAM" id="MobiDB-lite"/>
    </source>
</evidence>
<dbReference type="PANTHER" id="PTHR14098">
    <property type="entry name" value="SH2 DOMAIN CONTAINING PROTEIN"/>
    <property type="match status" value="1"/>
</dbReference>
<dbReference type="PRINTS" id="PR00401">
    <property type="entry name" value="SH2DOMAIN"/>
</dbReference>
<evidence type="ECO:0000313" key="6">
    <source>
        <dbReference type="RefSeq" id="XP_026644423.1"/>
    </source>
</evidence>
<evidence type="ECO:0000259" key="4">
    <source>
        <dbReference type="PROSITE" id="PS50001"/>
    </source>
</evidence>
<dbReference type="Pfam" id="PF00017">
    <property type="entry name" value="SH2"/>
    <property type="match status" value="1"/>
</dbReference>
<dbReference type="PROSITE" id="PS50001">
    <property type="entry name" value="SH2"/>
    <property type="match status" value="1"/>
</dbReference>
<evidence type="ECO:0000313" key="5">
    <source>
        <dbReference type="Proteomes" id="UP000694915"/>
    </source>
</evidence>
<keyword evidence="5" id="KW-1185">Reference proteome</keyword>
<name>A0ABM1UR11_MICOH</name>
<accession>A0ABM1UR11</accession>
<dbReference type="Proteomes" id="UP000694915">
    <property type="component" value="Unplaced"/>
</dbReference>
<dbReference type="SMART" id="SM00252">
    <property type="entry name" value="SH2"/>
    <property type="match status" value="1"/>
</dbReference>
<evidence type="ECO:0000256" key="1">
    <source>
        <dbReference type="ARBA" id="ARBA00022999"/>
    </source>
</evidence>
<evidence type="ECO:0000256" key="2">
    <source>
        <dbReference type="PROSITE-ProRule" id="PRU00191"/>
    </source>
</evidence>
<feature type="region of interest" description="Disordered" evidence="3">
    <location>
        <begin position="297"/>
        <end position="318"/>
    </location>
</feature>
<feature type="compositionally biased region" description="Polar residues" evidence="3">
    <location>
        <begin position="245"/>
        <end position="264"/>
    </location>
</feature>
<dbReference type="PANTHER" id="PTHR14098:SF2">
    <property type="entry name" value="CYTOKINE-DEPENDENT HEMATOPOIETIC CELL LINKER"/>
    <property type="match status" value="1"/>
</dbReference>
<dbReference type="RefSeq" id="XP_026644423.1">
    <property type="nucleotide sequence ID" value="XM_026788622.1"/>
</dbReference>
<dbReference type="SUPFAM" id="SSF55550">
    <property type="entry name" value="SH2 domain"/>
    <property type="match status" value="1"/>
</dbReference>